<organism evidence="1 2">
    <name type="scientific">Dysgonomonas termitidis</name>
    <dbReference type="NCBI Taxonomy" id="1516126"/>
    <lineage>
        <taxon>Bacteria</taxon>
        <taxon>Pseudomonadati</taxon>
        <taxon>Bacteroidota</taxon>
        <taxon>Bacteroidia</taxon>
        <taxon>Bacteroidales</taxon>
        <taxon>Dysgonomonadaceae</taxon>
        <taxon>Dysgonomonas</taxon>
    </lineage>
</organism>
<dbReference type="Proteomes" id="UP001596023">
    <property type="component" value="Unassembled WGS sequence"/>
</dbReference>
<reference evidence="2" key="1">
    <citation type="journal article" date="2019" name="Int. J. Syst. Evol. Microbiol.">
        <title>The Global Catalogue of Microorganisms (GCM) 10K type strain sequencing project: providing services to taxonomists for standard genome sequencing and annotation.</title>
        <authorList>
            <consortium name="The Broad Institute Genomics Platform"/>
            <consortium name="The Broad Institute Genome Sequencing Center for Infectious Disease"/>
            <person name="Wu L."/>
            <person name="Ma J."/>
        </authorList>
    </citation>
    <scope>NUCLEOTIDE SEQUENCE [LARGE SCALE GENOMIC DNA]</scope>
    <source>
        <strain evidence="2">CCUG 66188</strain>
    </source>
</reference>
<accession>A0ABV9KRN0</accession>
<name>A0ABV9KRN0_9BACT</name>
<dbReference type="RefSeq" id="WP_379993856.1">
    <property type="nucleotide sequence ID" value="NZ_JBHSGN010000024.1"/>
</dbReference>
<evidence type="ECO:0000313" key="1">
    <source>
        <dbReference type="EMBL" id="MFC4672664.1"/>
    </source>
</evidence>
<comment type="caution">
    <text evidence="1">The sequence shown here is derived from an EMBL/GenBank/DDBJ whole genome shotgun (WGS) entry which is preliminary data.</text>
</comment>
<evidence type="ECO:0000313" key="2">
    <source>
        <dbReference type="Proteomes" id="UP001596023"/>
    </source>
</evidence>
<sequence>MKITLEIFCRQWVKDKRERTIVSRFEKNIFDFTTIAGNRSRMFFQASFNTGGFFRSGSGWRPRESRWGKKFTHPVLIDTGMLGKSVKGEVRRFESTNYQSRRGFSSKIFRRGAKYDIWTAEESFPIKGKRGRKGKYKSYAAIHNSDPGKTGYTVNQYSGKKPVQRQFIGFSEPLDKDVSRYIDMIFKGFPHA</sequence>
<keyword evidence="2" id="KW-1185">Reference proteome</keyword>
<proteinExistence type="predicted"/>
<protein>
    <recommendedName>
        <fullName evidence="3">Phage morphogenesis protein</fullName>
    </recommendedName>
</protein>
<dbReference type="EMBL" id="JBHSGN010000024">
    <property type="protein sequence ID" value="MFC4672664.1"/>
    <property type="molecule type" value="Genomic_DNA"/>
</dbReference>
<gene>
    <name evidence="1" type="ORF">ACFO6W_03045</name>
</gene>
<evidence type="ECO:0008006" key="3">
    <source>
        <dbReference type="Google" id="ProtNLM"/>
    </source>
</evidence>